<dbReference type="Proteomes" id="UP000228945">
    <property type="component" value="Chromosome"/>
</dbReference>
<organism evidence="3 4">
    <name type="scientific">Caulobacter mirabilis</name>
    <dbReference type="NCBI Taxonomy" id="69666"/>
    <lineage>
        <taxon>Bacteria</taxon>
        <taxon>Pseudomonadati</taxon>
        <taxon>Pseudomonadota</taxon>
        <taxon>Alphaproteobacteria</taxon>
        <taxon>Caulobacterales</taxon>
        <taxon>Caulobacteraceae</taxon>
        <taxon>Caulobacter</taxon>
    </lineage>
</organism>
<protein>
    <submittedName>
        <fullName evidence="3">Flp pilus assembly protein CpaB</fullName>
    </submittedName>
</protein>
<dbReference type="InterPro" id="IPR017592">
    <property type="entry name" value="Pilus_assmbl_Flp-typ_CpaB"/>
</dbReference>
<evidence type="ECO:0000256" key="1">
    <source>
        <dbReference type="SAM" id="MobiDB-lite"/>
    </source>
</evidence>
<dbReference type="Pfam" id="PF16976">
    <property type="entry name" value="RcpC"/>
    <property type="match status" value="1"/>
</dbReference>
<sequence>MRVATIASLGASALLGVGALFVAKIWLPSTQAGPSQAAAAAPSVKLSAIVAAKAALPYGHKLEAKDLTLIHVPADAVPEGAFTEVKQVVTLDNGGPVTLTPLAAREPLLPAKLSGAGAKPSVAAVIADGMRAYTIKVNDVAGGGGHVLPGDRVDVLLTQELGDGGGSVEGSGGGRKLFVSSIVIQNVHVLGMDMVADPASTEKFPPKTATLEVTVMDAGKLAVAAEAGTLSLALRRTGASEVAQASPVRLNGGWVGAPPPRPAPAAASAEAPRRVAAPAPSQPGRGLIVTQGDQRAVVNVPADRAGW</sequence>
<dbReference type="InterPro" id="IPR031571">
    <property type="entry name" value="RcpC_dom"/>
</dbReference>
<dbReference type="AlphaFoldDB" id="A0A2D2B2R6"/>
<dbReference type="NCBIfam" id="TIGR03177">
    <property type="entry name" value="pilus_cpaB"/>
    <property type="match status" value="1"/>
</dbReference>
<evidence type="ECO:0000313" key="4">
    <source>
        <dbReference type="Proteomes" id="UP000228945"/>
    </source>
</evidence>
<reference evidence="3 4" key="1">
    <citation type="submission" date="2017-10" db="EMBL/GenBank/DDBJ databases">
        <title>Genome sequence of Caulobacter mirabilis FWC38.</title>
        <authorList>
            <person name="Fiebig A."/>
            <person name="Crosson S."/>
        </authorList>
    </citation>
    <scope>NUCLEOTIDE SEQUENCE [LARGE SCALE GENOMIC DNA]</scope>
    <source>
        <strain evidence="3 4">FWC 38</strain>
    </source>
</reference>
<dbReference type="CDD" id="cd11614">
    <property type="entry name" value="SAF_CpaB_FlgA_like"/>
    <property type="match status" value="1"/>
</dbReference>
<feature type="compositionally biased region" description="Low complexity" evidence="1">
    <location>
        <begin position="264"/>
        <end position="279"/>
    </location>
</feature>
<feature type="domain" description="SAF" evidence="2">
    <location>
        <begin position="47"/>
        <end position="114"/>
    </location>
</feature>
<keyword evidence="4" id="KW-1185">Reference proteome</keyword>
<evidence type="ECO:0000313" key="3">
    <source>
        <dbReference type="EMBL" id="ATQ44552.1"/>
    </source>
</evidence>
<dbReference type="RefSeq" id="WP_099623800.1">
    <property type="nucleotide sequence ID" value="NZ_CP024201.1"/>
</dbReference>
<feature type="region of interest" description="Disordered" evidence="1">
    <location>
        <begin position="253"/>
        <end position="287"/>
    </location>
</feature>
<dbReference type="OrthoDB" id="163768at2"/>
<evidence type="ECO:0000259" key="2">
    <source>
        <dbReference type="SMART" id="SM00858"/>
    </source>
</evidence>
<dbReference type="SMART" id="SM00858">
    <property type="entry name" value="SAF"/>
    <property type="match status" value="1"/>
</dbReference>
<accession>A0A2D2B2R6</accession>
<dbReference type="EMBL" id="CP024201">
    <property type="protein sequence ID" value="ATQ44552.1"/>
    <property type="molecule type" value="Genomic_DNA"/>
</dbReference>
<name>A0A2D2B2R6_9CAUL</name>
<proteinExistence type="predicted"/>
<dbReference type="KEGG" id="cmb:CSW64_20250"/>
<gene>
    <name evidence="3" type="primary">cpaB</name>
    <name evidence="3" type="ORF">CSW64_20250</name>
</gene>
<dbReference type="InterPro" id="IPR013974">
    <property type="entry name" value="SAF"/>
</dbReference>